<dbReference type="AlphaFoldDB" id="A0A4Q7M7C0"/>
<dbReference type="PANTHER" id="PTHR11061:SF30">
    <property type="entry name" value="TRNA (URACIL(54)-C(5))-METHYLTRANSFERASE"/>
    <property type="match status" value="1"/>
</dbReference>
<evidence type="ECO:0000313" key="6">
    <source>
        <dbReference type="EMBL" id="RZS62548.1"/>
    </source>
</evidence>
<dbReference type="InterPro" id="IPR010280">
    <property type="entry name" value="U5_MeTrfase_fam"/>
</dbReference>
<dbReference type="InterPro" id="IPR030390">
    <property type="entry name" value="MeTrfase_TrmA_AS"/>
</dbReference>
<feature type="active site" evidence="5">
    <location>
        <position position="367"/>
    </location>
</feature>
<dbReference type="RefSeq" id="WP_130416033.1">
    <property type="nucleotide sequence ID" value="NZ_SGWX01000001.1"/>
</dbReference>
<evidence type="ECO:0000256" key="2">
    <source>
        <dbReference type="ARBA" id="ARBA00022679"/>
    </source>
</evidence>
<dbReference type="NCBIfam" id="NF002909">
    <property type="entry name" value="PRK03522.2-1"/>
    <property type="match status" value="1"/>
</dbReference>
<evidence type="ECO:0000256" key="1">
    <source>
        <dbReference type="ARBA" id="ARBA00022603"/>
    </source>
</evidence>
<evidence type="ECO:0000256" key="5">
    <source>
        <dbReference type="PROSITE-ProRule" id="PRU10015"/>
    </source>
</evidence>
<evidence type="ECO:0000313" key="7">
    <source>
        <dbReference type="Proteomes" id="UP000293852"/>
    </source>
</evidence>
<dbReference type="PANTHER" id="PTHR11061">
    <property type="entry name" value="RNA M5U METHYLTRANSFERASE"/>
    <property type="match status" value="1"/>
</dbReference>
<dbReference type="PROSITE" id="PS51687">
    <property type="entry name" value="SAM_MT_RNA_M5U"/>
    <property type="match status" value="1"/>
</dbReference>
<dbReference type="OrthoDB" id="9804590at2"/>
<comment type="caution">
    <text evidence="6">The sequence shown here is derived from an EMBL/GenBank/DDBJ whole genome shotgun (WGS) entry which is preliminary data.</text>
</comment>
<dbReference type="Proteomes" id="UP000293852">
    <property type="component" value="Unassembled WGS sequence"/>
</dbReference>
<dbReference type="GO" id="GO:0070041">
    <property type="term" value="F:rRNA (uridine-C5-)-methyltransferase activity"/>
    <property type="evidence" value="ECO:0007669"/>
    <property type="project" value="TreeGrafter"/>
</dbReference>
<feature type="binding site" evidence="4">
    <location>
        <position position="264"/>
    </location>
    <ligand>
        <name>S-adenosyl-L-methionine</name>
        <dbReference type="ChEBI" id="CHEBI:59789"/>
    </ligand>
</feature>
<reference evidence="6 7" key="1">
    <citation type="submission" date="2019-02" db="EMBL/GenBank/DDBJ databases">
        <title>Sequencing the genomes of 1000 actinobacteria strains.</title>
        <authorList>
            <person name="Klenk H.-P."/>
        </authorList>
    </citation>
    <scope>NUCLEOTIDE SEQUENCE [LARGE SCALE GENOMIC DNA]</scope>
    <source>
        <strain evidence="6 7">DSM 16932</strain>
    </source>
</reference>
<keyword evidence="2 4" id="KW-0808">Transferase</keyword>
<dbReference type="Gene3D" id="3.40.50.150">
    <property type="entry name" value="Vaccinia Virus protein VP39"/>
    <property type="match status" value="1"/>
</dbReference>
<sequence>MQCHHFDAGRCRSCTLLDVAYPTQVADKERHVRDLLAPVLGARARDVAWLAPVTSAEGGFRNKAKMVVTGSVEHPVIGILGALPSGEAGGVDLTDCPLYPPTLQAAFGPLAELVTRARLQPYDLTPARGRVTPRDAARRGELKHLLVTVSPAGELMVRLVLRSQEPVARVRKHLPWLREALPSLAVLSVNLQPEHKAVLEGEREIVLTERETLPMTLPGAAGELTLHLRTQSFFQTNTAVAAALYRQARAWVDDAAPASLWDLYCGVGGFALTCAAPGRQVMGVELSAEAVASAELTRAELGASPEGAAAMAGVRFAAGDATAYALAAAPGDAPELVIVNPPRRGVGPELADWLEASSARWVLYSSCNAVTLARDLERMPSLRPERARLLDMFPQTRHYEVLTLLTRG</sequence>
<dbReference type="CDD" id="cd02440">
    <property type="entry name" value="AdoMet_MTases"/>
    <property type="match status" value="1"/>
</dbReference>
<name>A0A4Q7M7C0_9MICO</name>
<dbReference type="InterPro" id="IPR029063">
    <property type="entry name" value="SAM-dependent_MTases_sf"/>
</dbReference>
<feature type="binding site" evidence="4">
    <location>
        <position position="285"/>
    </location>
    <ligand>
        <name>S-adenosyl-L-methionine</name>
        <dbReference type="ChEBI" id="CHEBI:59789"/>
    </ligand>
</feature>
<dbReference type="PROSITE" id="PS01230">
    <property type="entry name" value="TRMA_1"/>
    <property type="match status" value="1"/>
</dbReference>
<evidence type="ECO:0000256" key="3">
    <source>
        <dbReference type="ARBA" id="ARBA00022691"/>
    </source>
</evidence>
<dbReference type="PROSITE" id="PS01231">
    <property type="entry name" value="TRMA_2"/>
    <property type="match status" value="1"/>
</dbReference>
<dbReference type="Pfam" id="PF05958">
    <property type="entry name" value="tRNA_U5-meth_tr"/>
    <property type="match status" value="1"/>
</dbReference>
<keyword evidence="7" id="KW-1185">Reference proteome</keyword>
<proteinExistence type="inferred from homology"/>
<protein>
    <submittedName>
        <fullName evidence="6">23S rRNA m(5)U-747 methyltransferase</fullName>
    </submittedName>
</protein>
<gene>
    <name evidence="6" type="ORF">EV386_2885</name>
</gene>
<dbReference type="SUPFAM" id="SSF53335">
    <property type="entry name" value="S-adenosyl-L-methionine-dependent methyltransferases"/>
    <property type="match status" value="1"/>
</dbReference>
<feature type="binding site" evidence="4">
    <location>
        <position position="340"/>
    </location>
    <ligand>
        <name>S-adenosyl-L-methionine</name>
        <dbReference type="ChEBI" id="CHEBI:59789"/>
    </ligand>
</feature>
<evidence type="ECO:0000256" key="4">
    <source>
        <dbReference type="PROSITE-ProRule" id="PRU01024"/>
    </source>
</evidence>
<organism evidence="6 7">
    <name type="scientific">Xylanimonas ulmi</name>
    <dbReference type="NCBI Taxonomy" id="228973"/>
    <lineage>
        <taxon>Bacteria</taxon>
        <taxon>Bacillati</taxon>
        <taxon>Actinomycetota</taxon>
        <taxon>Actinomycetes</taxon>
        <taxon>Micrococcales</taxon>
        <taxon>Promicromonosporaceae</taxon>
        <taxon>Xylanimonas</taxon>
    </lineage>
</organism>
<dbReference type="GO" id="GO:0070475">
    <property type="term" value="P:rRNA base methylation"/>
    <property type="evidence" value="ECO:0007669"/>
    <property type="project" value="TreeGrafter"/>
</dbReference>
<dbReference type="Gene3D" id="2.40.50.1070">
    <property type="match status" value="1"/>
</dbReference>
<feature type="binding site" evidence="4">
    <location>
        <position position="235"/>
    </location>
    <ligand>
        <name>S-adenosyl-L-methionine</name>
        <dbReference type="ChEBI" id="CHEBI:59789"/>
    </ligand>
</feature>
<comment type="similarity">
    <text evidence="4">Belongs to the class I-like SAM-binding methyltransferase superfamily. RNA M5U methyltransferase family.</text>
</comment>
<keyword evidence="3 4" id="KW-0949">S-adenosyl-L-methionine</keyword>
<dbReference type="InterPro" id="IPR030391">
    <property type="entry name" value="MeTrfase_TrmA_CS"/>
</dbReference>
<keyword evidence="1 4" id="KW-0489">Methyltransferase</keyword>
<accession>A0A4Q7M7C0</accession>
<feature type="active site" description="Nucleophile" evidence="4">
    <location>
        <position position="367"/>
    </location>
</feature>
<dbReference type="EMBL" id="SGWX01000001">
    <property type="protein sequence ID" value="RZS62548.1"/>
    <property type="molecule type" value="Genomic_DNA"/>
</dbReference>